<evidence type="ECO:0000256" key="1">
    <source>
        <dbReference type="ARBA" id="ARBA00023002"/>
    </source>
</evidence>
<keyword evidence="4" id="KW-1185">Reference proteome</keyword>
<comment type="caution">
    <text evidence="3">The sequence shown here is derived from an EMBL/GenBank/DDBJ whole genome shotgun (WGS) entry which is preliminary data.</text>
</comment>
<protein>
    <submittedName>
        <fullName evidence="3">Alpha-ketoglutaric semialdehyde dehydrogenase</fullName>
        <ecNumber evidence="3">1.2.1.26</ecNumber>
    </submittedName>
</protein>
<name>A0ABX1VCM0_9PLAN</name>
<dbReference type="EC" id="1.2.1.26" evidence="3"/>
<dbReference type="SUPFAM" id="SSF53720">
    <property type="entry name" value="ALDH-like"/>
    <property type="match status" value="1"/>
</dbReference>
<dbReference type="InterPro" id="IPR016161">
    <property type="entry name" value="Ald_DH/histidinol_DH"/>
</dbReference>
<feature type="domain" description="Aldehyde dehydrogenase" evidence="2">
    <location>
        <begin position="24"/>
        <end position="424"/>
    </location>
</feature>
<proteinExistence type="predicted"/>
<dbReference type="PANTHER" id="PTHR43353">
    <property type="entry name" value="SUCCINATE-SEMIALDEHYDE DEHYDROGENASE, MITOCHONDRIAL"/>
    <property type="match status" value="1"/>
</dbReference>
<dbReference type="InterPro" id="IPR016163">
    <property type="entry name" value="Ald_DH_C"/>
</dbReference>
<dbReference type="EMBL" id="WTPX01000017">
    <property type="protein sequence ID" value="NNJ24796.1"/>
    <property type="molecule type" value="Genomic_DNA"/>
</dbReference>
<organism evidence="3 4">
    <name type="scientific">Alienimonas chondri</name>
    <dbReference type="NCBI Taxonomy" id="2681879"/>
    <lineage>
        <taxon>Bacteria</taxon>
        <taxon>Pseudomonadati</taxon>
        <taxon>Planctomycetota</taxon>
        <taxon>Planctomycetia</taxon>
        <taxon>Planctomycetales</taxon>
        <taxon>Planctomycetaceae</taxon>
        <taxon>Alienimonas</taxon>
    </lineage>
</organism>
<dbReference type="Pfam" id="PF00171">
    <property type="entry name" value="Aldedh"/>
    <property type="match status" value="1"/>
</dbReference>
<evidence type="ECO:0000259" key="2">
    <source>
        <dbReference type="Pfam" id="PF00171"/>
    </source>
</evidence>
<dbReference type="InterPro" id="IPR015590">
    <property type="entry name" value="Aldehyde_DH_dom"/>
</dbReference>
<reference evidence="3 4" key="1">
    <citation type="journal article" date="2020" name="Syst. Appl. Microbiol.">
        <title>Alienimonas chondri sp. nov., a novel planctomycete isolated from the biofilm of the red alga Chondrus crispus.</title>
        <authorList>
            <person name="Vitorino I."/>
            <person name="Albuquerque L."/>
            <person name="Wiegand S."/>
            <person name="Kallscheuer N."/>
            <person name="da Costa M.S."/>
            <person name="Lobo-da-Cunha A."/>
            <person name="Jogler C."/>
            <person name="Lage O.M."/>
        </authorList>
    </citation>
    <scope>NUCLEOTIDE SEQUENCE [LARGE SCALE GENOMIC DNA]</scope>
    <source>
        <strain evidence="3 4">LzC2</strain>
    </source>
</reference>
<sequence>MPRTRKLFSIRIAIDMSSSDPGSTGFSAFDPATGEALDADFPIATWAVLDELAGNAAAAFEVGAEADTVAAFLEAYADRIDANAASLAAVAARETGLPEEGRLKNGEIPRTSGQLRQAAAAVRDGAWARPTISDGNIRSILEPLGPTVVIGPNNFPFAFNGVCGGDFAAAIGAGCPVIAKGHPHHPATCRDLAALMKEAAKAVGLLDGWVSFFYDCTPEDGLKLVRDPRIAAVAFTGSQRAGLSIKAACDETGTVGHFELGSVNPLFILPGALEERAEEIVDELTTSALLGGGQFCTQPGIVVLPAGEATTKFASQLQEKFDAAPTPPLLSEAVVTGLEEGTKTLRKAGANVLPSAPSPDEPGYRYPNTVLAVPGERFLEDPNAFQTECFGPASLLVTRTDAEQRLAIARTLHGQLTATIYSDTHGADDAEYGPLAAILRRRCGRLLNDKMPTGVAVVPAMNHGGPYPASGHPHFTAVGIPASMTRFTRLACYDNVRNDRLPAALRD</sequence>
<dbReference type="Gene3D" id="3.40.605.10">
    <property type="entry name" value="Aldehyde Dehydrogenase, Chain A, domain 1"/>
    <property type="match status" value="1"/>
</dbReference>
<dbReference type="Gene3D" id="3.40.309.10">
    <property type="entry name" value="Aldehyde Dehydrogenase, Chain A, domain 2"/>
    <property type="match status" value="1"/>
</dbReference>
<accession>A0ABX1VCM0</accession>
<keyword evidence="1 3" id="KW-0560">Oxidoreductase</keyword>
<gene>
    <name evidence="3" type="ORF">LzC2_08560</name>
</gene>
<evidence type="ECO:0000313" key="3">
    <source>
        <dbReference type="EMBL" id="NNJ24796.1"/>
    </source>
</evidence>
<dbReference type="InterPro" id="IPR050740">
    <property type="entry name" value="Aldehyde_DH_Superfamily"/>
</dbReference>
<dbReference type="PANTHER" id="PTHR43353:SF3">
    <property type="entry name" value="ALDEHYDE DEHYDROGENASE-RELATED"/>
    <property type="match status" value="1"/>
</dbReference>
<evidence type="ECO:0000313" key="4">
    <source>
        <dbReference type="Proteomes" id="UP000609651"/>
    </source>
</evidence>
<dbReference type="Proteomes" id="UP000609651">
    <property type="component" value="Unassembled WGS sequence"/>
</dbReference>
<dbReference type="GO" id="GO:0047533">
    <property type="term" value="F:2,5-dioxovalerate dehydrogenase (NADP+) activity"/>
    <property type="evidence" value="ECO:0007669"/>
    <property type="project" value="UniProtKB-EC"/>
</dbReference>
<dbReference type="InterPro" id="IPR016162">
    <property type="entry name" value="Ald_DH_N"/>
</dbReference>